<protein>
    <submittedName>
        <fullName evidence="2">Uncharacterized protein</fullName>
    </submittedName>
</protein>
<accession>A0A9W4MK62</accession>
<keyword evidence="3" id="KW-1185">Reference proteome</keyword>
<feature type="compositionally biased region" description="Pro residues" evidence="1">
    <location>
        <begin position="57"/>
        <end position="74"/>
    </location>
</feature>
<organism evidence="2 3">
    <name type="scientific">Actinacidiphila bryophytorum</name>
    <dbReference type="NCBI Taxonomy" id="1436133"/>
    <lineage>
        <taxon>Bacteria</taxon>
        <taxon>Bacillati</taxon>
        <taxon>Actinomycetota</taxon>
        <taxon>Actinomycetes</taxon>
        <taxon>Kitasatosporales</taxon>
        <taxon>Streptomycetaceae</taxon>
        <taxon>Actinacidiphila</taxon>
    </lineage>
</organism>
<dbReference type="AlphaFoldDB" id="A0A9W4MK62"/>
<name>A0A9W4MK62_9ACTN</name>
<gene>
    <name evidence="2" type="ORF">SBRY_80158</name>
</gene>
<reference evidence="2" key="1">
    <citation type="submission" date="2021-06" db="EMBL/GenBank/DDBJ databases">
        <authorList>
            <person name="Arsene-Ploetze F."/>
        </authorList>
    </citation>
    <scope>NUCLEOTIDE SEQUENCE</scope>
    <source>
        <strain evidence="2">SBRY1</strain>
    </source>
</reference>
<evidence type="ECO:0000313" key="2">
    <source>
        <dbReference type="EMBL" id="CAG7657044.1"/>
    </source>
</evidence>
<dbReference type="EMBL" id="CAJVAX010000022">
    <property type="protein sequence ID" value="CAG7657044.1"/>
    <property type="molecule type" value="Genomic_DNA"/>
</dbReference>
<feature type="compositionally biased region" description="Pro residues" evidence="1">
    <location>
        <begin position="20"/>
        <end position="30"/>
    </location>
</feature>
<dbReference type="Proteomes" id="UP001153328">
    <property type="component" value="Unassembled WGS sequence"/>
</dbReference>
<proteinExistence type="predicted"/>
<feature type="region of interest" description="Disordered" evidence="1">
    <location>
        <begin position="12"/>
        <end position="31"/>
    </location>
</feature>
<evidence type="ECO:0000313" key="3">
    <source>
        <dbReference type="Proteomes" id="UP001153328"/>
    </source>
</evidence>
<evidence type="ECO:0000256" key="1">
    <source>
        <dbReference type="SAM" id="MobiDB-lite"/>
    </source>
</evidence>
<feature type="region of interest" description="Disordered" evidence="1">
    <location>
        <begin position="52"/>
        <end position="79"/>
    </location>
</feature>
<comment type="caution">
    <text evidence="2">The sequence shown here is derived from an EMBL/GenBank/DDBJ whole genome shotgun (WGS) entry which is preliminary data.</text>
</comment>
<sequence>MLLSILISSLHRSTTSSSPLTPPLPAPPSALPGLDSLTLSLLLVAHPPAARAGCLPHPAPHPPRPPRITRPAPPQRGDRHLPIFAMVYPVATAARPCRHTRPGGGMADALA</sequence>